<evidence type="ECO:0000256" key="2">
    <source>
        <dbReference type="SAM" id="MobiDB-lite"/>
    </source>
</evidence>
<organism evidence="3 4">
    <name type="scientific">Triparma laevis f. longispina</name>
    <dbReference type="NCBI Taxonomy" id="1714387"/>
    <lineage>
        <taxon>Eukaryota</taxon>
        <taxon>Sar</taxon>
        <taxon>Stramenopiles</taxon>
        <taxon>Ochrophyta</taxon>
        <taxon>Bolidophyceae</taxon>
        <taxon>Parmales</taxon>
        <taxon>Triparmaceae</taxon>
        <taxon>Triparma</taxon>
    </lineage>
</organism>
<dbReference type="OrthoDB" id="247542at2759"/>
<protein>
    <recommendedName>
        <fullName evidence="5">AB hydrolase-1 domain-containing protein</fullName>
    </recommendedName>
</protein>
<dbReference type="PANTHER" id="PTHR10794">
    <property type="entry name" value="ABHYDROLASE DOMAIN-CONTAINING PROTEIN"/>
    <property type="match status" value="1"/>
</dbReference>
<feature type="region of interest" description="Disordered" evidence="2">
    <location>
        <begin position="421"/>
        <end position="449"/>
    </location>
</feature>
<dbReference type="GO" id="GO:0008126">
    <property type="term" value="F:acetylesterase activity"/>
    <property type="evidence" value="ECO:0007669"/>
    <property type="project" value="TreeGrafter"/>
</dbReference>
<keyword evidence="4" id="KW-1185">Reference proteome</keyword>
<name>A0A9W6ZDN9_9STRA</name>
<reference evidence="4" key="1">
    <citation type="journal article" date="2023" name="Commun. Biol.">
        <title>Genome analysis of Parmales, the sister group of diatoms, reveals the evolutionary specialization of diatoms from phago-mixotrophs to photoautotrophs.</title>
        <authorList>
            <person name="Ban H."/>
            <person name="Sato S."/>
            <person name="Yoshikawa S."/>
            <person name="Yamada K."/>
            <person name="Nakamura Y."/>
            <person name="Ichinomiya M."/>
            <person name="Sato N."/>
            <person name="Blanc-Mathieu R."/>
            <person name="Endo H."/>
            <person name="Kuwata A."/>
            <person name="Ogata H."/>
        </authorList>
    </citation>
    <scope>NUCLEOTIDE SEQUENCE [LARGE SCALE GENOMIC DNA]</scope>
    <source>
        <strain evidence="4">NIES 3700</strain>
    </source>
</reference>
<proteinExistence type="inferred from homology"/>
<dbReference type="GO" id="GO:0051793">
    <property type="term" value="P:medium-chain fatty acid catabolic process"/>
    <property type="evidence" value="ECO:0007669"/>
    <property type="project" value="TreeGrafter"/>
</dbReference>
<evidence type="ECO:0000256" key="1">
    <source>
        <dbReference type="ARBA" id="ARBA00010884"/>
    </source>
</evidence>
<sequence length="466" mass="51747">MLVHLNLIPVLKHIGEMQDDGLRSFVISVLLSQYYSSFRVPRLYGSCPPLPSLLTHFSPHPLTTFPLFYPKLRGFITTTFLSKLMPYHLPLFHQILHTLNPFTPTPKILSLQNHVMSEGIVLDDGSYVSLVWPPCSPPFMVGDTLVLILPGMNNSSETGFVRCLQQTLTLKLNNNKSNNGHVHCCILDYRLTGTSQHLQKPNENPHPSCADGWLDLPTVISHINHHYTSPPIHLVGQSLGGGMTLKYLGGIDTPQNIVSGTCVSPPVDYSKVAKHLEDGIVSRVCNFVMTVPCKIALVLNGTMRRAIYNKSKLFSALTCLTVRGFEDAVLVPLLDYTSPEDYYNKNSPKSTILNIRVPTLIITAEDDPIVPPPDEIKNENIGVAVVDFGGHLGFFDFMGWSWSDEVVAEHVGRRIGEWEKREGGEEVRRKRTSSIQSNESDVSEASSTGLVKVKRRPSVRGTILGF</sequence>
<dbReference type="PANTHER" id="PTHR10794:SF63">
    <property type="entry name" value="ALPHA_BETA HYDROLASE 1, ISOFORM A"/>
    <property type="match status" value="1"/>
</dbReference>
<dbReference type="Gene3D" id="3.40.50.1820">
    <property type="entry name" value="alpha/beta hydrolase"/>
    <property type="match status" value="1"/>
</dbReference>
<dbReference type="AlphaFoldDB" id="A0A9W6ZDN9"/>
<accession>A0A9W6ZDN9</accession>
<comment type="similarity">
    <text evidence="1">Belongs to the AB hydrolase superfamily. AB hydrolase 4 family.</text>
</comment>
<feature type="compositionally biased region" description="Polar residues" evidence="2">
    <location>
        <begin position="433"/>
        <end position="449"/>
    </location>
</feature>
<dbReference type="SUPFAM" id="SSF53474">
    <property type="entry name" value="alpha/beta-Hydrolases"/>
    <property type="match status" value="1"/>
</dbReference>
<dbReference type="GO" id="GO:0051792">
    <property type="term" value="P:medium-chain fatty acid biosynthetic process"/>
    <property type="evidence" value="ECO:0007669"/>
    <property type="project" value="TreeGrafter"/>
</dbReference>
<evidence type="ECO:0000313" key="4">
    <source>
        <dbReference type="Proteomes" id="UP001165122"/>
    </source>
</evidence>
<dbReference type="EMBL" id="BRXW01000394">
    <property type="protein sequence ID" value="GMH50291.1"/>
    <property type="molecule type" value="Genomic_DNA"/>
</dbReference>
<evidence type="ECO:0008006" key="5">
    <source>
        <dbReference type="Google" id="ProtNLM"/>
    </source>
</evidence>
<dbReference type="InterPro" id="IPR029058">
    <property type="entry name" value="AB_hydrolase_fold"/>
</dbReference>
<dbReference type="InterPro" id="IPR050960">
    <property type="entry name" value="AB_hydrolase_4_sf"/>
</dbReference>
<dbReference type="Proteomes" id="UP001165122">
    <property type="component" value="Unassembled WGS sequence"/>
</dbReference>
<evidence type="ECO:0000313" key="3">
    <source>
        <dbReference type="EMBL" id="GMH50291.1"/>
    </source>
</evidence>
<dbReference type="GO" id="GO:0047372">
    <property type="term" value="F:monoacylglycerol lipase activity"/>
    <property type="evidence" value="ECO:0007669"/>
    <property type="project" value="TreeGrafter"/>
</dbReference>
<comment type="caution">
    <text evidence="3">The sequence shown here is derived from an EMBL/GenBank/DDBJ whole genome shotgun (WGS) entry which is preliminary data.</text>
</comment>
<gene>
    <name evidence="3" type="ORF">TrLO_g13909</name>
</gene>